<accession>A0A850NQM0</accession>
<reference evidence="1 2" key="1">
    <citation type="submission" date="2020-06" db="EMBL/GenBank/DDBJ databases">
        <title>Description of novel acetic acid bacteria.</title>
        <authorList>
            <person name="Sombolestani A."/>
        </authorList>
    </citation>
    <scope>NUCLEOTIDE SEQUENCE [LARGE SCALE GENOMIC DNA]</scope>
    <source>
        <strain evidence="1 2">LMG 26838</strain>
    </source>
</reference>
<sequence>MDCIRQKLGGVDSVSMAVAAKICGHVVDGRLTPLDLHGAPELQVEARHSGVAYTP</sequence>
<name>A0A850NQM0_9PROT</name>
<dbReference type="Proteomes" id="UP000565205">
    <property type="component" value="Unassembled WGS sequence"/>
</dbReference>
<dbReference type="RefSeq" id="WP_176622283.1">
    <property type="nucleotide sequence ID" value="NZ_JABXXQ010000044.1"/>
</dbReference>
<protein>
    <submittedName>
        <fullName evidence="1">Uncharacterized protein</fullName>
    </submittedName>
</protein>
<gene>
    <name evidence="1" type="ORF">HUK83_04130</name>
</gene>
<organism evidence="1 2">
    <name type="scientific">Endobacter medicaginis</name>
    <dbReference type="NCBI Taxonomy" id="1181271"/>
    <lineage>
        <taxon>Bacteria</taxon>
        <taxon>Pseudomonadati</taxon>
        <taxon>Pseudomonadota</taxon>
        <taxon>Alphaproteobacteria</taxon>
        <taxon>Acetobacterales</taxon>
        <taxon>Acetobacteraceae</taxon>
        <taxon>Endobacter</taxon>
    </lineage>
</organism>
<proteinExistence type="predicted"/>
<comment type="caution">
    <text evidence="1">The sequence shown here is derived from an EMBL/GenBank/DDBJ whole genome shotgun (WGS) entry which is preliminary data.</text>
</comment>
<dbReference type="AlphaFoldDB" id="A0A850NQM0"/>
<dbReference type="EMBL" id="JABXXQ010000044">
    <property type="protein sequence ID" value="NVN29525.1"/>
    <property type="molecule type" value="Genomic_DNA"/>
</dbReference>
<evidence type="ECO:0000313" key="1">
    <source>
        <dbReference type="EMBL" id="NVN29525.1"/>
    </source>
</evidence>
<evidence type="ECO:0000313" key="2">
    <source>
        <dbReference type="Proteomes" id="UP000565205"/>
    </source>
</evidence>